<keyword evidence="3 6" id="KW-0489">Methyltransferase</keyword>
<dbReference type="EMBL" id="CADCVM010000258">
    <property type="protein sequence ID" value="CAA9500447.1"/>
    <property type="molecule type" value="Genomic_DNA"/>
</dbReference>
<reference evidence="8" key="1">
    <citation type="submission" date="2020-02" db="EMBL/GenBank/DDBJ databases">
        <authorList>
            <person name="Meier V. D."/>
        </authorList>
    </citation>
    <scope>NUCLEOTIDE SEQUENCE</scope>
    <source>
        <strain evidence="8">AVDCRST_MAG05</strain>
    </source>
</reference>
<feature type="binding site" evidence="6">
    <location>
        <begin position="113"/>
        <end position="114"/>
    </location>
    <ligand>
        <name>S-adenosyl-L-methionine</name>
        <dbReference type="ChEBI" id="CHEBI:59789"/>
    </ligand>
</feature>
<feature type="region of interest" description="Disordered" evidence="7">
    <location>
        <begin position="206"/>
        <end position="227"/>
    </location>
</feature>
<dbReference type="GO" id="GO:0070043">
    <property type="term" value="F:rRNA (guanine-N7-)-methyltransferase activity"/>
    <property type="evidence" value="ECO:0007669"/>
    <property type="project" value="UniProtKB-UniRule"/>
</dbReference>
<feature type="binding site" evidence="6">
    <location>
        <position position="62"/>
    </location>
    <ligand>
        <name>S-adenosyl-L-methionine</name>
        <dbReference type="ChEBI" id="CHEBI:59789"/>
    </ligand>
</feature>
<dbReference type="FunFam" id="3.40.50.150:FF:000041">
    <property type="entry name" value="Ribosomal RNA small subunit methyltransferase G"/>
    <property type="match status" value="1"/>
</dbReference>
<evidence type="ECO:0000256" key="1">
    <source>
        <dbReference type="ARBA" id="ARBA00022490"/>
    </source>
</evidence>
<dbReference type="CDD" id="cd02440">
    <property type="entry name" value="AdoMet_MTases"/>
    <property type="match status" value="1"/>
</dbReference>
<gene>
    <name evidence="6" type="primary">rsmG</name>
    <name evidence="8" type="ORF">AVDCRST_MAG05-2408</name>
</gene>
<comment type="function">
    <text evidence="6">Specifically methylates the N7 position of a guanine in 16S rRNA.</text>
</comment>
<organism evidence="8">
    <name type="scientific">uncultured Rubrobacteraceae bacterium</name>
    <dbReference type="NCBI Taxonomy" id="349277"/>
    <lineage>
        <taxon>Bacteria</taxon>
        <taxon>Bacillati</taxon>
        <taxon>Actinomycetota</taxon>
        <taxon>Rubrobacteria</taxon>
        <taxon>Rubrobacterales</taxon>
        <taxon>Rubrobacteraceae</taxon>
        <taxon>environmental samples</taxon>
    </lineage>
</organism>
<proteinExistence type="inferred from homology"/>
<evidence type="ECO:0000256" key="6">
    <source>
        <dbReference type="HAMAP-Rule" id="MF_00074"/>
    </source>
</evidence>
<feature type="binding site" evidence="6">
    <location>
        <position position="67"/>
    </location>
    <ligand>
        <name>S-adenosyl-L-methionine</name>
        <dbReference type="ChEBI" id="CHEBI:59789"/>
    </ligand>
</feature>
<keyword evidence="4 6" id="KW-0808">Transferase</keyword>
<evidence type="ECO:0000313" key="8">
    <source>
        <dbReference type="EMBL" id="CAA9500447.1"/>
    </source>
</evidence>
<dbReference type="NCBIfam" id="TIGR00138">
    <property type="entry name" value="rsmG_gidB"/>
    <property type="match status" value="1"/>
</dbReference>
<evidence type="ECO:0000256" key="2">
    <source>
        <dbReference type="ARBA" id="ARBA00022552"/>
    </source>
</evidence>
<feature type="binding site" evidence="6">
    <location>
        <begin position="85"/>
        <end position="87"/>
    </location>
    <ligand>
        <name>S-adenosyl-L-methionine</name>
        <dbReference type="ChEBI" id="CHEBI:59789"/>
    </ligand>
</feature>
<dbReference type="EC" id="2.1.1.-" evidence="6"/>
<comment type="similarity">
    <text evidence="6">Belongs to the methyltransferase superfamily. RNA methyltransferase RsmG family.</text>
</comment>
<feature type="binding site" evidence="6">
    <location>
        <position position="132"/>
    </location>
    <ligand>
        <name>S-adenosyl-L-methionine</name>
        <dbReference type="ChEBI" id="CHEBI:59789"/>
    </ligand>
</feature>
<dbReference type="PIRSF" id="PIRSF003078">
    <property type="entry name" value="GidB"/>
    <property type="match status" value="1"/>
</dbReference>
<dbReference type="PANTHER" id="PTHR31760:SF0">
    <property type="entry name" value="S-ADENOSYL-L-METHIONINE-DEPENDENT METHYLTRANSFERASES SUPERFAMILY PROTEIN"/>
    <property type="match status" value="1"/>
</dbReference>
<dbReference type="HAMAP" id="MF_00074">
    <property type="entry name" value="16SrRNA_methyltr_G"/>
    <property type="match status" value="1"/>
</dbReference>
<evidence type="ECO:0000256" key="5">
    <source>
        <dbReference type="ARBA" id="ARBA00022691"/>
    </source>
</evidence>
<dbReference type="GO" id="GO:0005829">
    <property type="term" value="C:cytosol"/>
    <property type="evidence" value="ECO:0007669"/>
    <property type="project" value="TreeGrafter"/>
</dbReference>
<keyword evidence="1 6" id="KW-0963">Cytoplasm</keyword>
<evidence type="ECO:0000256" key="7">
    <source>
        <dbReference type="SAM" id="MobiDB-lite"/>
    </source>
</evidence>
<keyword evidence="5 6" id="KW-0949">S-adenosyl-L-methionine</keyword>
<dbReference type="SUPFAM" id="SSF53335">
    <property type="entry name" value="S-adenosyl-L-methionine-dependent methyltransferases"/>
    <property type="match status" value="1"/>
</dbReference>
<name>A0A6J4SJ51_9ACTN</name>
<sequence>MAVGPEAEKQLLAYAHLLSRYEKANVIGTRDSEEILQRHVLDSLSCLLFAPLYEASRVADIGSGGGLPGIPLAVMLPGTEVTLLEATGKKAAFLRYASEELGLPNVRVVKARVEESGREEVHRAAYDVCTVRALARLSVVAEYSLPLLRLGGAVVAMKGRLDAEEREEGERALGQLGGRVREEVRVNYSSGVEQGERRLLLLEKTGETPDAYPRRTGVPARNPLGAR</sequence>
<dbReference type="Gene3D" id="3.40.50.150">
    <property type="entry name" value="Vaccinia Virus protein VP39"/>
    <property type="match status" value="1"/>
</dbReference>
<dbReference type="PANTHER" id="PTHR31760">
    <property type="entry name" value="S-ADENOSYL-L-METHIONINE-DEPENDENT METHYLTRANSFERASES SUPERFAMILY PROTEIN"/>
    <property type="match status" value="1"/>
</dbReference>
<protein>
    <recommendedName>
        <fullName evidence="6">Ribosomal RNA small subunit methyltransferase G</fullName>
        <ecNumber evidence="6">2.1.1.-</ecNumber>
    </recommendedName>
    <alternativeName>
        <fullName evidence="6">16S rRNA 7-methylguanosine methyltransferase</fullName>
        <shortName evidence="6">16S rRNA m7G methyltransferase</shortName>
    </alternativeName>
</protein>
<comment type="subcellular location">
    <subcellularLocation>
        <location evidence="6">Cytoplasm</location>
    </subcellularLocation>
</comment>
<dbReference type="InterPro" id="IPR029063">
    <property type="entry name" value="SAM-dependent_MTases_sf"/>
</dbReference>
<dbReference type="InterPro" id="IPR003682">
    <property type="entry name" value="rRNA_ssu_MeTfrase_G"/>
</dbReference>
<evidence type="ECO:0000256" key="3">
    <source>
        <dbReference type="ARBA" id="ARBA00022603"/>
    </source>
</evidence>
<dbReference type="Pfam" id="PF02527">
    <property type="entry name" value="GidB"/>
    <property type="match status" value="1"/>
</dbReference>
<dbReference type="AlphaFoldDB" id="A0A6J4SJ51"/>
<keyword evidence="2 6" id="KW-0698">rRNA processing</keyword>
<accession>A0A6J4SJ51</accession>
<evidence type="ECO:0000256" key="4">
    <source>
        <dbReference type="ARBA" id="ARBA00022679"/>
    </source>
</evidence>